<dbReference type="AlphaFoldDB" id="A0A1Z2L9N5"/>
<dbReference type="EMBL" id="CP021744">
    <property type="protein sequence ID" value="ARZ71029.1"/>
    <property type="molecule type" value="Genomic_DNA"/>
</dbReference>
<dbReference type="Proteomes" id="UP000195755">
    <property type="component" value="Chromosome"/>
</dbReference>
<name>A0A1Z2L9N5_9ACTN</name>
<dbReference type="RefSeq" id="WP_087928898.1">
    <property type="nucleotide sequence ID" value="NZ_CP021744.1"/>
</dbReference>
<reference evidence="1 2" key="1">
    <citation type="submission" date="2017-06" db="EMBL/GenBank/DDBJ databases">
        <title>Streptomyces albireticuli Genome sequencing and assembly.</title>
        <authorList>
            <person name="Wang Y."/>
            <person name="Du B."/>
            <person name="Ding Y."/>
            <person name="Liu H."/>
            <person name="Hou Q."/>
            <person name="Liu K."/>
            <person name="Yao L."/>
            <person name="Wang C."/>
        </authorList>
    </citation>
    <scope>NUCLEOTIDE SEQUENCE [LARGE SCALE GENOMIC DNA]</scope>
    <source>
        <strain evidence="1 2">MDJK11</strain>
    </source>
</reference>
<organism evidence="1 2">
    <name type="scientific">Streptomyces albireticuli</name>
    <dbReference type="NCBI Taxonomy" id="1940"/>
    <lineage>
        <taxon>Bacteria</taxon>
        <taxon>Bacillati</taxon>
        <taxon>Actinomycetota</taxon>
        <taxon>Actinomycetes</taxon>
        <taxon>Kitasatosporales</taxon>
        <taxon>Streptomycetaceae</taxon>
        <taxon>Streptomyces</taxon>
    </lineage>
</organism>
<proteinExistence type="predicted"/>
<dbReference type="KEGG" id="salj:SMD11_5441"/>
<evidence type="ECO:0000313" key="2">
    <source>
        <dbReference type="Proteomes" id="UP000195755"/>
    </source>
</evidence>
<protein>
    <recommendedName>
        <fullName evidence="3">GNAT family N-acetyltransferase</fullName>
    </recommendedName>
</protein>
<dbReference type="SUPFAM" id="SSF55729">
    <property type="entry name" value="Acyl-CoA N-acyltransferases (Nat)"/>
    <property type="match status" value="1"/>
</dbReference>
<accession>A0A1Z2L9N5</accession>
<evidence type="ECO:0000313" key="1">
    <source>
        <dbReference type="EMBL" id="ARZ71029.1"/>
    </source>
</evidence>
<evidence type="ECO:0008006" key="3">
    <source>
        <dbReference type="Google" id="ProtNLM"/>
    </source>
</evidence>
<dbReference type="OrthoDB" id="9863542at2"/>
<gene>
    <name evidence="1" type="ORF">SMD11_5441</name>
</gene>
<sequence length="215" mass="23887">MEDLYRFSLAQNIEDLSEAHALRLLRYEPRFPESEFWWLDKDRDLQGKVFLLRKGDRVRATLRIVPVTACTTEIEELGLLPDELKGDSTVWELGRLVSAPSHGRDLPYSRLLFGWASQWALANLPIKKVVSYCRGGKLSGFEASGAKVVAGPYEIPERGDDYYTIVADVAEVVQRLTGYGFGPLLEATAAGKMDFSMEDLIGETRVPSGSGSVGQ</sequence>
<dbReference type="InterPro" id="IPR016181">
    <property type="entry name" value="Acyl_CoA_acyltransferase"/>
</dbReference>